<gene>
    <name evidence="1" type="ORF">ABID46_000029</name>
</gene>
<proteinExistence type="predicted"/>
<keyword evidence="2" id="KW-1185">Reference proteome</keyword>
<dbReference type="PROSITE" id="PS51257">
    <property type="entry name" value="PROKAR_LIPOPROTEIN"/>
    <property type="match status" value="1"/>
</dbReference>
<organism evidence="1 2">
    <name type="scientific">Moheibacter stercoris</name>
    <dbReference type="NCBI Taxonomy" id="1628251"/>
    <lineage>
        <taxon>Bacteria</taxon>
        <taxon>Pseudomonadati</taxon>
        <taxon>Bacteroidota</taxon>
        <taxon>Flavobacteriia</taxon>
        <taxon>Flavobacteriales</taxon>
        <taxon>Weeksellaceae</taxon>
        <taxon>Moheibacter</taxon>
    </lineage>
</organism>
<dbReference type="RefSeq" id="WP_354505394.1">
    <property type="nucleotide sequence ID" value="NZ_JBEPMO010000001.1"/>
</dbReference>
<evidence type="ECO:0000313" key="2">
    <source>
        <dbReference type="Proteomes" id="UP001549146"/>
    </source>
</evidence>
<dbReference type="EMBL" id="JBEPMO010000001">
    <property type="protein sequence ID" value="MET3730477.1"/>
    <property type="molecule type" value="Genomic_DNA"/>
</dbReference>
<evidence type="ECO:0000313" key="1">
    <source>
        <dbReference type="EMBL" id="MET3730477.1"/>
    </source>
</evidence>
<name>A0ABV2LSE4_9FLAO</name>
<protein>
    <submittedName>
        <fullName evidence="1">Uncharacterized protein</fullName>
    </submittedName>
</protein>
<sequence length="368" mass="43719">MVIRFCINILFIVTLLSCKDTVAKKINNKSENSQVNEILEFVNYNERKSENGINIFYYENSLITIDYDRHTILGLKNNEELNLYEIIDFDLDLGELNLLKFRKNSTVLYLIELDNFTQRDYKVILYYNNILYNLGEFSYSFIEQKVTENTNLKFEVEINNNNLFISEINKTGNLFESHEFINSEKLNVKKSYKDYYNYLIEKDENKIPNSAGSIGDPEYVAKYIIFTKDANGILQINKEYLKYIQQNTSAKQNQYVLALEKYVTHEIIKYFNNESTWTEEELIKIIAYASNTTDPLFKKLWTKSPENWNDGMWGNILGFCYLAYNEQLWNKMVNQFEQENYYNLPHLKEMVHYAEQFDKFGPPDLIEN</sequence>
<comment type="caution">
    <text evidence="1">The sequence shown here is derived from an EMBL/GenBank/DDBJ whole genome shotgun (WGS) entry which is preliminary data.</text>
</comment>
<reference evidence="1 2" key="1">
    <citation type="submission" date="2024-06" db="EMBL/GenBank/DDBJ databases">
        <title>Genomic Encyclopedia of Type Strains, Phase IV (KMG-IV): sequencing the most valuable type-strain genomes for metagenomic binning, comparative biology and taxonomic classification.</title>
        <authorList>
            <person name="Goeker M."/>
        </authorList>
    </citation>
    <scope>NUCLEOTIDE SEQUENCE [LARGE SCALE GENOMIC DNA]</scope>
    <source>
        <strain evidence="1 2">DSM 29388</strain>
    </source>
</reference>
<dbReference type="Proteomes" id="UP001549146">
    <property type="component" value="Unassembled WGS sequence"/>
</dbReference>
<accession>A0ABV2LSE4</accession>